<evidence type="ECO:0008006" key="3">
    <source>
        <dbReference type="Google" id="ProtNLM"/>
    </source>
</evidence>
<organism evidence="1 2">
    <name type="scientific">Ephemerocybe angulata</name>
    <dbReference type="NCBI Taxonomy" id="980116"/>
    <lineage>
        <taxon>Eukaryota</taxon>
        <taxon>Fungi</taxon>
        <taxon>Dikarya</taxon>
        <taxon>Basidiomycota</taxon>
        <taxon>Agaricomycotina</taxon>
        <taxon>Agaricomycetes</taxon>
        <taxon>Agaricomycetidae</taxon>
        <taxon>Agaricales</taxon>
        <taxon>Agaricineae</taxon>
        <taxon>Psathyrellaceae</taxon>
        <taxon>Ephemerocybe</taxon>
    </lineage>
</organism>
<dbReference type="EMBL" id="JACGCI010000017">
    <property type="protein sequence ID" value="KAF6758808.1"/>
    <property type="molecule type" value="Genomic_DNA"/>
</dbReference>
<dbReference type="SUPFAM" id="SSF52047">
    <property type="entry name" value="RNI-like"/>
    <property type="match status" value="1"/>
</dbReference>
<evidence type="ECO:0000313" key="2">
    <source>
        <dbReference type="Proteomes" id="UP000521943"/>
    </source>
</evidence>
<accession>A0A8H6M7K8</accession>
<name>A0A8H6M7K8_9AGAR</name>
<keyword evidence="2" id="KW-1185">Reference proteome</keyword>
<gene>
    <name evidence="1" type="ORF">DFP72DRAFT_886573</name>
</gene>
<dbReference type="AlphaFoldDB" id="A0A8H6M7K8"/>
<comment type="caution">
    <text evidence="1">The sequence shown here is derived from an EMBL/GenBank/DDBJ whole genome shotgun (WGS) entry which is preliminary data.</text>
</comment>
<dbReference type="Proteomes" id="UP000521943">
    <property type="component" value="Unassembled WGS sequence"/>
</dbReference>
<dbReference type="OrthoDB" id="3016717at2759"/>
<sequence>MASAQAELDDRIVQLERQLKDELISMKRRRNGMSPVSKLFPELLSKIFSISTIGDWDPPTEKQDRRQAGPYRRGCIIISQVSWSWRTIALGSPDVWARIRIRTTTKNRLVKYMMKNASQVPLSVDYNCKEYGPLSGIIPDKPRALNMIKEILARAPMKTLIFRPSHPHVFNELLPLFPSKSDVIQVLEVYSYPLHRHGELDNPTQEDFFAQGAPYLRRLVVRGHVFIPWTSALLTQSPYLTFLELNTPSDTTIHQIYQAIGNNTRLQHLKLILPDNMKISEGVLDTEPRTSQETISLPDLHTLQLTGNQSTLVAILSLVEIPASIETFVLSVAVPRGDQPNLLPGFHTLLAASERARWIGLSEDPSQRLLVSPQVFKVTGYMFTSYSIEASTWEDQLDEPFSTNRQAPKGHTSITWVDGDRTRTLFDPNEWGRYFPFSFTRNTDDVWESYGWTLGSITAFEAGADVPESLWNIISTLPQLKHLSLSDYSARTASSFISGDDHWDANPARAADGATIPFPDLQTIVVETRTDNERHGVTSQGHFFHINTMIARLLYGGLVRRQHFLASRGVYASEGGGWRLRRIEMRNCVVPMDQETSKMLSFMSHDVVWTRRSRTTHDTLFGLPSGSLGLGDLESIQGSDTEDIDA</sequence>
<proteinExistence type="predicted"/>
<reference evidence="1 2" key="1">
    <citation type="submission" date="2020-07" db="EMBL/GenBank/DDBJ databases">
        <title>Comparative genomics of pyrophilous fungi reveals a link between fire events and developmental genes.</title>
        <authorList>
            <consortium name="DOE Joint Genome Institute"/>
            <person name="Steindorff A.S."/>
            <person name="Carver A."/>
            <person name="Calhoun S."/>
            <person name="Stillman K."/>
            <person name="Liu H."/>
            <person name="Lipzen A."/>
            <person name="Pangilinan J."/>
            <person name="Labutti K."/>
            <person name="Bruns T.D."/>
            <person name="Grigoriev I.V."/>
        </authorList>
    </citation>
    <scope>NUCLEOTIDE SEQUENCE [LARGE SCALE GENOMIC DNA]</scope>
    <source>
        <strain evidence="1 2">CBS 144469</strain>
    </source>
</reference>
<evidence type="ECO:0000313" key="1">
    <source>
        <dbReference type="EMBL" id="KAF6758808.1"/>
    </source>
</evidence>
<protein>
    <recommendedName>
        <fullName evidence="3">F-box domain-containing protein</fullName>
    </recommendedName>
</protein>